<keyword evidence="3" id="KW-0175">Coiled coil</keyword>
<feature type="coiled-coil region" evidence="3">
    <location>
        <begin position="475"/>
        <end position="509"/>
    </location>
</feature>
<accession>A0A914IGS6</accession>
<dbReference type="PANTHER" id="PTHR48112:SF22">
    <property type="entry name" value="MITOCHONDRIAL TRANSCRIPTION FACTOR A, ISOFORM B"/>
    <property type="match status" value="1"/>
</dbReference>
<dbReference type="Pfam" id="PF09011">
    <property type="entry name" value="HMG_box_2"/>
    <property type="match status" value="3"/>
</dbReference>
<dbReference type="WBParaSite" id="Gr19_v10_g9766.t1">
    <property type="protein sequence ID" value="Gr19_v10_g9766.t1"/>
    <property type="gene ID" value="Gr19_v10_g9766"/>
</dbReference>
<feature type="DNA-binding region" description="HMG box" evidence="2">
    <location>
        <begin position="424"/>
        <end position="493"/>
    </location>
</feature>
<name>A0A914IGS6_GLORO</name>
<feature type="region of interest" description="Disordered" evidence="4">
    <location>
        <begin position="292"/>
        <end position="324"/>
    </location>
</feature>
<dbReference type="PROSITE" id="PS50118">
    <property type="entry name" value="HMG_BOX_2"/>
    <property type="match status" value="3"/>
</dbReference>
<dbReference type="InterPro" id="IPR036910">
    <property type="entry name" value="HMG_box_dom_sf"/>
</dbReference>
<dbReference type="Pfam" id="PF00505">
    <property type="entry name" value="HMG_box"/>
    <property type="match status" value="1"/>
</dbReference>
<evidence type="ECO:0000256" key="4">
    <source>
        <dbReference type="SAM" id="MobiDB-lite"/>
    </source>
</evidence>
<dbReference type="GO" id="GO:0003677">
    <property type="term" value="F:DNA binding"/>
    <property type="evidence" value="ECO:0007669"/>
    <property type="project" value="UniProtKB-UniRule"/>
</dbReference>
<feature type="compositionally biased region" description="Basic and acidic residues" evidence="4">
    <location>
        <begin position="292"/>
        <end position="301"/>
    </location>
</feature>
<evidence type="ECO:0000256" key="3">
    <source>
        <dbReference type="SAM" id="Coils"/>
    </source>
</evidence>
<evidence type="ECO:0000259" key="5">
    <source>
        <dbReference type="PROSITE" id="PS50118"/>
    </source>
</evidence>
<feature type="DNA-binding region" description="HMG box" evidence="2">
    <location>
        <begin position="45"/>
        <end position="108"/>
    </location>
</feature>
<feature type="domain" description="HMG box" evidence="5">
    <location>
        <begin position="424"/>
        <end position="493"/>
    </location>
</feature>
<feature type="domain" description="HMG box" evidence="5">
    <location>
        <begin position="141"/>
        <end position="210"/>
    </location>
</feature>
<evidence type="ECO:0000313" key="6">
    <source>
        <dbReference type="Proteomes" id="UP000887572"/>
    </source>
</evidence>
<dbReference type="AlphaFoldDB" id="A0A914IGS6"/>
<feature type="DNA-binding region" description="HMG box" evidence="2">
    <location>
        <begin position="141"/>
        <end position="210"/>
    </location>
</feature>
<evidence type="ECO:0000313" key="7">
    <source>
        <dbReference type="WBParaSite" id="Gr19_v10_g9766.t1"/>
    </source>
</evidence>
<organism evidence="6 7">
    <name type="scientific">Globodera rostochiensis</name>
    <name type="common">Golden nematode worm</name>
    <name type="synonym">Heterodera rostochiensis</name>
    <dbReference type="NCBI Taxonomy" id="31243"/>
    <lineage>
        <taxon>Eukaryota</taxon>
        <taxon>Metazoa</taxon>
        <taxon>Ecdysozoa</taxon>
        <taxon>Nematoda</taxon>
        <taxon>Chromadorea</taxon>
        <taxon>Rhabditida</taxon>
        <taxon>Tylenchina</taxon>
        <taxon>Tylenchomorpha</taxon>
        <taxon>Tylenchoidea</taxon>
        <taxon>Heteroderidae</taxon>
        <taxon>Heteroderinae</taxon>
        <taxon>Globodera</taxon>
    </lineage>
</organism>
<evidence type="ECO:0000256" key="1">
    <source>
        <dbReference type="ARBA" id="ARBA00023125"/>
    </source>
</evidence>
<feature type="domain" description="HMG box" evidence="5">
    <location>
        <begin position="45"/>
        <end position="108"/>
    </location>
</feature>
<keyword evidence="1 2" id="KW-0238">DNA-binding</keyword>
<feature type="coiled-coil region" evidence="3">
    <location>
        <begin position="192"/>
        <end position="230"/>
    </location>
</feature>
<reference evidence="7" key="1">
    <citation type="submission" date="2022-11" db="UniProtKB">
        <authorList>
            <consortium name="WormBaseParasite"/>
        </authorList>
    </citation>
    <scope>IDENTIFICATION</scope>
</reference>
<feature type="compositionally biased region" description="Basic residues" evidence="4">
    <location>
        <begin position="302"/>
        <end position="314"/>
    </location>
</feature>
<dbReference type="Gene3D" id="1.10.30.10">
    <property type="entry name" value="High mobility group box domain"/>
    <property type="match status" value="4"/>
</dbReference>
<dbReference type="SUPFAM" id="SSF47095">
    <property type="entry name" value="HMG-box"/>
    <property type="match status" value="4"/>
</dbReference>
<sequence>MALCQKFGRLLIGAEARFSARTDLTNISTSLDHSPAPTQIPAWLPYNAPKPFALFTKDQLNGQSGGGAEAFKILSTNWKNLSEEEKQSYSERAKKIGDELRDNFEKLTNGQKKDLWDKHVEKMNNRMKRKQQKFYAETNRPKRPMTSYSVFMQKCFEKQTEPIKTRDKVKKFVAEMAQQWRQMTDAEKRPYVDQTQCNIAAYHKEMTEWKQKYTNEIRALKEAEATLKARGTQFTEAFEWNIDDDRDVEEEEAIQQMLLDDSTHLVERREWSSDDRDVEEEEAAIQQKLLDDSTHLVEKRTEQRRRQRRRRSSHSAHIPSRLPSGYNAPIACSLFTKDQMTGQSGGPELLKIVSTNWKSLSKEEKQSYSERAKKIGDELRDKFEKLTNRQKKDLWDKHVEKRNKLQILQMKKKLHKFYAETNRPKRPLPSYMLFMKERFEKQTEPIKTNDELKKFAVETGQQWRQMTDAEKLPYVDQMQYNLAAYHKEMAEWKQKYANEIRAWKEAEAEAALKARDTQFTEAFFEWNIVDDDRDLNEKEAIQQMLLDDSTHLVERREWSSDDDDRIVEEEEAIQRMFLAISTYLGRKETSQNQRIEY</sequence>
<dbReference type="InterPro" id="IPR009071">
    <property type="entry name" value="HMG_box_dom"/>
</dbReference>
<keyword evidence="2" id="KW-0539">Nucleus</keyword>
<evidence type="ECO:0000256" key="2">
    <source>
        <dbReference type="PROSITE-ProRule" id="PRU00267"/>
    </source>
</evidence>
<dbReference type="GO" id="GO:0006357">
    <property type="term" value="P:regulation of transcription by RNA polymerase II"/>
    <property type="evidence" value="ECO:0007669"/>
    <property type="project" value="TreeGrafter"/>
</dbReference>
<dbReference type="PANTHER" id="PTHR48112">
    <property type="entry name" value="HIGH MOBILITY GROUP PROTEIN DSP1"/>
    <property type="match status" value="1"/>
</dbReference>
<proteinExistence type="predicted"/>
<dbReference type="GO" id="GO:0005634">
    <property type="term" value="C:nucleus"/>
    <property type="evidence" value="ECO:0007669"/>
    <property type="project" value="UniProtKB-UniRule"/>
</dbReference>
<dbReference type="InterPro" id="IPR050342">
    <property type="entry name" value="HMGB"/>
</dbReference>
<dbReference type="SMART" id="SM00398">
    <property type="entry name" value="HMG"/>
    <property type="match status" value="4"/>
</dbReference>
<dbReference type="Proteomes" id="UP000887572">
    <property type="component" value="Unplaced"/>
</dbReference>
<keyword evidence="6" id="KW-1185">Reference proteome</keyword>
<protein>
    <submittedName>
        <fullName evidence="7">HMG box domain-containing protein</fullName>
    </submittedName>
</protein>